<accession>A0A1R0FA61</accession>
<sequence length="131" mass="13602">MNSHSFFNFWANRPSTNNAPVLGSIGPSGYAGQNFKTGLPAPSLVTGDNNGETPPTPTTAYGLLEDGQTQKGLEKGAASLANALIALGNVDAPQTSSMQLKPVRGPSTEQSQALLRLLSNMQSKTNNGGML</sequence>
<organism evidence="2 3">
    <name type="scientific">Bartonella apis</name>
    <dbReference type="NCBI Taxonomy" id="1686310"/>
    <lineage>
        <taxon>Bacteria</taxon>
        <taxon>Pseudomonadati</taxon>
        <taxon>Pseudomonadota</taxon>
        <taxon>Alphaproteobacteria</taxon>
        <taxon>Hyphomicrobiales</taxon>
        <taxon>Bartonellaceae</taxon>
        <taxon>Bartonella</taxon>
    </lineage>
</organism>
<dbReference type="EMBL" id="LXYT01000001">
    <property type="protein sequence ID" value="OLY43865.1"/>
    <property type="molecule type" value="Genomic_DNA"/>
</dbReference>
<name>A0A1R0FA61_9HYPH</name>
<evidence type="ECO:0000256" key="1">
    <source>
        <dbReference type="SAM" id="MobiDB-lite"/>
    </source>
</evidence>
<dbReference type="OrthoDB" id="7925922at2"/>
<reference evidence="2 3" key="1">
    <citation type="submission" date="2016-12" db="EMBL/GenBank/DDBJ databases">
        <title>Comparative genomics of Bartonella apis.</title>
        <authorList>
            <person name="Engel P."/>
        </authorList>
    </citation>
    <scope>NUCLEOTIDE SEQUENCE [LARGE SCALE GENOMIC DNA]</scope>
    <source>
        <strain evidence="2 3">PEB0149</strain>
    </source>
</reference>
<dbReference type="RefSeq" id="WP_143238475.1">
    <property type="nucleotide sequence ID" value="NZ_LXYT01000001.1"/>
</dbReference>
<evidence type="ECO:0000313" key="2">
    <source>
        <dbReference type="EMBL" id="OLY43865.1"/>
    </source>
</evidence>
<proteinExistence type="predicted"/>
<comment type="caution">
    <text evidence="2">The sequence shown here is derived from an EMBL/GenBank/DDBJ whole genome shotgun (WGS) entry which is preliminary data.</text>
</comment>
<evidence type="ECO:0000313" key="3">
    <source>
        <dbReference type="Proteomes" id="UP000187344"/>
    </source>
</evidence>
<keyword evidence="3" id="KW-1185">Reference proteome</keyword>
<gene>
    <name evidence="2" type="ORF">PEB0149_013050</name>
</gene>
<feature type="region of interest" description="Disordered" evidence="1">
    <location>
        <begin position="32"/>
        <end position="57"/>
    </location>
</feature>
<dbReference type="Proteomes" id="UP000187344">
    <property type="component" value="Unassembled WGS sequence"/>
</dbReference>
<protein>
    <submittedName>
        <fullName evidence="2">Uncharacterized protein</fullName>
    </submittedName>
</protein>
<dbReference type="AlphaFoldDB" id="A0A1R0FA61"/>